<dbReference type="AlphaFoldDB" id="N6V2R7"/>
<accession>N6V2R7</accession>
<evidence type="ECO:0000313" key="2">
    <source>
        <dbReference type="Proteomes" id="UP000053695"/>
    </source>
</evidence>
<name>N6V2R7_9EURY</name>
<gene>
    <name evidence="1" type="ORF">J422_01975</name>
</gene>
<proteinExistence type="predicted"/>
<evidence type="ECO:0000313" key="1">
    <source>
        <dbReference type="EMBL" id="ENN96538.1"/>
    </source>
</evidence>
<dbReference type="Proteomes" id="UP000053695">
    <property type="component" value="Unassembled WGS sequence"/>
</dbReference>
<dbReference type="EMBL" id="APMM01000013">
    <property type="protein sequence ID" value="ENN96538.1"/>
    <property type="molecule type" value="Genomic_DNA"/>
</dbReference>
<sequence>MGVCEEKDVYATLSCIELTLKELGYL</sequence>
<comment type="caution">
    <text evidence="1">The sequence shown here is derived from an EMBL/GenBank/DDBJ whole genome shotgun (WGS) entry which is preliminary data.</text>
</comment>
<keyword evidence="2" id="KW-1185">Reference proteome</keyword>
<protein>
    <submittedName>
        <fullName evidence="1">Uncharacterized protein</fullName>
    </submittedName>
</protein>
<reference evidence="1 2" key="1">
    <citation type="journal article" date="2013" name="Genome Announc.">
        <title>Draft Genome Sequence of a Highly Flagellated, Fast-Swimming Archaeon, Methanocaldococcus villosus Strain KIN24-T80 (DSM 22612).</title>
        <authorList>
            <person name="Thennarasu S."/>
            <person name="Polireddy D."/>
            <person name="Antony A."/>
            <person name="Yada M.R."/>
            <person name="Algarawi S."/>
            <person name="Sivakumar N."/>
        </authorList>
    </citation>
    <scope>NUCLEOTIDE SEQUENCE [LARGE SCALE GENOMIC DNA]</scope>
    <source>
        <strain evidence="1 2">KIN24-T80</strain>
    </source>
</reference>
<organism evidence="1 2">
    <name type="scientific">Methanocaldococcus villosus KIN24-T80</name>
    <dbReference type="NCBI Taxonomy" id="1069083"/>
    <lineage>
        <taxon>Archaea</taxon>
        <taxon>Methanobacteriati</taxon>
        <taxon>Methanobacteriota</taxon>
        <taxon>Methanomada group</taxon>
        <taxon>Methanococci</taxon>
        <taxon>Methanococcales</taxon>
        <taxon>Methanocaldococcaceae</taxon>
        <taxon>Methanocaldococcus</taxon>
    </lineage>
</organism>